<dbReference type="PROSITE" id="PS51482">
    <property type="entry name" value="DEGV"/>
    <property type="match status" value="1"/>
</dbReference>
<evidence type="ECO:0000256" key="1">
    <source>
        <dbReference type="ARBA" id="ARBA00023121"/>
    </source>
</evidence>
<accession>A0A4P6MN87</accession>
<proteinExistence type="predicted"/>
<dbReference type="Pfam" id="PF02645">
    <property type="entry name" value="DegV"/>
    <property type="match status" value="1"/>
</dbReference>
<evidence type="ECO:0000313" key="2">
    <source>
        <dbReference type="EMBL" id="QBF34340.1"/>
    </source>
</evidence>
<dbReference type="NCBIfam" id="TIGR00762">
    <property type="entry name" value="DegV"/>
    <property type="match status" value="1"/>
</dbReference>
<evidence type="ECO:0000313" key="3">
    <source>
        <dbReference type="Proteomes" id="UP000289326"/>
    </source>
</evidence>
<dbReference type="KEGG" id="mphi:EG856_00090"/>
<keyword evidence="3" id="KW-1185">Reference proteome</keyword>
<dbReference type="PANTHER" id="PTHR33434">
    <property type="entry name" value="DEGV DOMAIN-CONTAINING PROTEIN DR_1986-RELATED"/>
    <property type="match status" value="1"/>
</dbReference>
<dbReference type="OrthoDB" id="388177at2"/>
<dbReference type="InterPro" id="IPR043168">
    <property type="entry name" value="DegV_C"/>
</dbReference>
<sequence length="298" mass="34068">MKYAIIVDSSSTLTKQQASKLNWNFLPLHININGTEYKDGIDINADNLFEFYGINEEATTSAVNLGEAEQLLNQLTKEYDKILIYPISKNLSGTCSSLTILSRNYKNVRVVQSIQVLQMILLDLVWFEHQMSIDSTKFDEYVETMEKGWGRYSITLIPKYNNYLVKGGRLHPTAAAVAKLFKIIPMICWDQGYLKKEGIGRTFNKTLIKAIEKKREIFPIAEQKELFTLALHSFSPQQDLNEFVNNIENILGVRPVIDLIAPVVAMHTGPEAMAVLAFELDKKIIELYKQKIMKLKNR</sequence>
<reference evidence="2 3" key="1">
    <citation type="submission" date="2019-01" db="EMBL/GenBank/DDBJ databases">
        <title>Complete sequence and annotation of the Mycoplasma phocirhinis strain 852T genome.</title>
        <authorList>
            <person name="Frasca S.Jr."/>
            <person name="Kutish G.F."/>
            <person name="Castellanos Gell J."/>
            <person name="Michaels D.L."/>
            <person name="Brown D.R."/>
        </authorList>
    </citation>
    <scope>NUCLEOTIDE SEQUENCE [LARGE SCALE GENOMIC DNA]</scope>
    <source>
        <strain evidence="2 3">852</strain>
    </source>
</reference>
<dbReference type="AlphaFoldDB" id="A0A4P6MN87"/>
<gene>
    <name evidence="2" type="ORF">EG856_00090</name>
</gene>
<dbReference type="InterPro" id="IPR050270">
    <property type="entry name" value="DegV_domain_contain"/>
</dbReference>
<keyword evidence="1" id="KW-0446">Lipid-binding</keyword>
<dbReference type="Gene3D" id="3.30.1180.10">
    <property type="match status" value="1"/>
</dbReference>
<dbReference type="GO" id="GO:0008289">
    <property type="term" value="F:lipid binding"/>
    <property type="evidence" value="ECO:0007669"/>
    <property type="project" value="UniProtKB-KW"/>
</dbReference>
<dbReference type="PANTHER" id="PTHR33434:SF2">
    <property type="entry name" value="FATTY ACID-BINDING PROTEIN TM_1468"/>
    <property type="match status" value="1"/>
</dbReference>
<dbReference type="EMBL" id="CP034841">
    <property type="protein sequence ID" value="QBF34340.1"/>
    <property type="molecule type" value="Genomic_DNA"/>
</dbReference>
<dbReference type="InterPro" id="IPR003797">
    <property type="entry name" value="DegV"/>
</dbReference>
<dbReference type="Proteomes" id="UP000289326">
    <property type="component" value="Chromosome"/>
</dbReference>
<organism evidence="2 3">
    <name type="scientific">Mycoplasmopsis phocirhinis</name>
    <dbReference type="NCBI Taxonomy" id="142650"/>
    <lineage>
        <taxon>Bacteria</taxon>
        <taxon>Bacillati</taxon>
        <taxon>Mycoplasmatota</taxon>
        <taxon>Mycoplasmoidales</taxon>
        <taxon>Metamycoplasmataceae</taxon>
        <taxon>Mycoplasmopsis</taxon>
    </lineage>
</organism>
<dbReference type="SUPFAM" id="SSF82549">
    <property type="entry name" value="DAK1/DegV-like"/>
    <property type="match status" value="1"/>
</dbReference>
<name>A0A4P6MN87_9BACT</name>
<dbReference type="RefSeq" id="WP_130429118.1">
    <property type="nucleotide sequence ID" value="NZ_CP034841.1"/>
</dbReference>
<protein>
    <submittedName>
        <fullName evidence="2">DegV family EDD domain-containing protein</fullName>
    </submittedName>
</protein>
<dbReference type="Gene3D" id="3.40.50.10170">
    <property type="match status" value="1"/>
</dbReference>